<dbReference type="InterPro" id="IPR007712">
    <property type="entry name" value="RelE/ParE_toxin"/>
</dbReference>
<protein>
    <submittedName>
        <fullName evidence="2">Cytotoxic translational repressor of toxin-antitoxin stability system</fullName>
    </submittedName>
</protein>
<evidence type="ECO:0000313" key="2">
    <source>
        <dbReference type="EMBL" id="QAZ66113.1"/>
    </source>
</evidence>
<organism evidence="2 3">
    <name type="scientific">Solidesulfovibrio carbinolicus</name>
    <dbReference type="NCBI Taxonomy" id="296842"/>
    <lineage>
        <taxon>Bacteria</taxon>
        <taxon>Pseudomonadati</taxon>
        <taxon>Thermodesulfobacteriota</taxon>
        <taxon>Desulfovibrionia</taxon>
        <taxon>Desulfovibrionales</taxon>
        <taxon>Desulfovibrionaceae</taxon>
        <taxon>Solidesulfovibrio</taxon>
    </lineage>
</organism>
<dbReference type="KEGG" id="dcb:C3Y92_02190"/>
<dbReference type="AlphaFoldDB" id="A0A4P6HGC5"/>
<dbReference type="Proteomes" id="UP000293296">
    <property type="component" value="Chromosome"/>
</dbReference>
<evidence type="ECO:0000256" key="1">
    <source>
        <dbReference type="ARBA" id="ARBA00022649"/>
    </source>
</evidence>
<dbReference type="Pfam" id="PF05016">
    <property type="entry name" value="ParE_toxin"/>
    <property type="match status" value="1"/>
</dbReference>
<keyword evidence="1" id="KW-1277">Toxin-antitoxin system</keyword>
<dbReference type="OrthoDB" id="9797723at2"/>
<gene>
    <name evidence="2" type="ORF">C3Y92_02190</name>
</gene>
<sequence>MNTVEITPKAFKQMRNFPKSDRAAILKAFKELAHWPNCRNVKHLTQLDGYRLRIGDYRAFFTVDGNYIEITEVKRRNEHTY</sequence>
<name>A0A4P6HGC5_9BACT</name>
<keyword evidence="3" id="KW-1185">Reference proteome</keyword>
<dbReference type="InterPro" id="IPR035093">
    <property type="entry name" value="RelE/ParE_toxin_dom_sf"/>
</dbReference>
<dbReference type="EMBL" id="CP026538">
    <property type="protein sequence ID" value="QAZ66113.1"/>
    <property type="molecule type" value="Genomic_DNA"/>
</dbReference>
<dbReference type="Gene3D" id="3.30.2310.20">
    <property type="entry name" value="RelE-like"/>
    <property type="match status" value="1"/>
</dbReference>
<dbReference type="SUPFAM" id="SSF143011">
    <property type="entry name" value="RelE-like"/>
    <property type="match status" value="1"/>
</dbReference>
<reference evidence="2 3" key="1">
    <citation type="submission" date="2018-02" db="EMBL/GenBank/DDBJ databases">
        <title>Genome sequence of Desulfovibrio carbinolicus DSM 3852.</title>
        <authorList>
            <person name="Wilbanks E."/>
            <person name="Skennerton C.T."/>
            <person name="Orphan V.J."/>
        </authorList>
    </citation>
    <scope>NUCLEOTIDE SEQUENCE [LARGE SCALE GENOMIC DNA]</scope>
    <source>
        <strain evidence="2 3">DSM 3852</strain>
    </source>
</reference>
<accession>A0A4P6HGC5</accession>
<proteinExistence type="predicted"/>
<dbReference type="RefSeq" id="WP_129349082.1">
    <property type="nucleotide sequence ID" value="NZ_CP026538.1"/>
</dbReference>
<evidence type="ECO:0000313" key="3">
    <source>
        <dbReference type="Proteomes" id="UP000293296"/>
    </source>
</evidence>